<gene>
    <name evidence="7" type="ORF">LOD99_9603</name>
</gene>
<protein>
    <submittedName>
        <fullName evidence="7">Adrenodoxin-like</fullName>
    </submittedName>
</protein>
<dbReference type="GO" id="GO:0005739">
    <property type="term" value="C:mitochondrion"/>
    <property type="evidence" value="ECO:0007669"/>
    <property type="project" value="TreeGrafter"/>
</dbReference>
<dbReference type="Gene3D" id="3.10.20.30">
    <property type="match status" value="1"/>
</dbReference>
<keyword evidence="3" id="KW-0408">Iron</keyword>
<organism evidence="7 8">
    <name type="scientific">Oopsacas minuta</name>
    <dbReference type="NCBI Taxonomy" id="111878"/>
    <lineage>
        <taxon>Eukaryota</taxon>
        <taxon>Metazoa</taxon>
        <taxon>Porifera</taxon>
        <taxon>Hexactinellida</taxon>
        <taxon>Hexasterophora</taxon>
        <taxon>Lyssacinosida</taxon>
        <taxon>Leucopsacidae</taxon>
        <taxon>Oopsacas</taxon>
    </lineage>
</organism>
<sequence>MNPELGLDNYSQKGAKTVNITFIDRDGDTFKVAAKVGDTLLDVAKENDIDVEGACGGTLACSTCHLIFEKVDFDKIPETATDEELDLLEMAYGLTDTSRLVCQIDVTDEMEGIVLKIPTETRDARNL</sequence>
<dbReference type="InterPro" id="IPR012675">
    <property type="entry name" value="Beta-grasp_dom_sf"/>
</dbReference>
<dbReference type="PANTHER" id="PTHR23426">
    <property type="entry name" value="FERREDOXIN/ADRENODOXIN"/>
    <property type="match status" value="1"/>
</dbReference>
<dbReference type="GO" id="GO:0140647">
    <property type="term" value="P:P450-containing electron transport chain"/>
    <property type="evidence" value="ECO:0007669"/>
    <property type="project" value="InterPro"/>
</dbReference>
<dbReference type="GO" id="GO:0009055">
    <property type="term" value="F:electron transfer activity"/>
    <property type="evidence" value="ECO:0007669"/>
    <property type="project" value="TreeGrafter"/>
</dbReference>
<dbReference type="AlphaFoldDB" id="A0AAV7KLC0"/>
<keyword evidence="2" id="KW-0479">Metal-binding</keyword>
<dbReference type="CDD" id="cd00207">
    <property type="entry name" value="fer2"/>
    <property type="match status" value="1"/>
</dbReference>
<proteinExistence type="predicted"/>
<dbReference type="InterPro" id="IPR001041">
    <property type="entry name" value="2Fe-2S_ferredoxin-type"/>
</dbReference>
<evidence type="ECO:0000256" key="5">
    <source>
        <dbReference type="ARBA" id="ARBA00034078"/>
    </source>
</evidence>
<name>A0AAV7KLC0_9METZ</name>
<comment type="cofactor">
    <cofactor evidence="5">
        <name>[2Fe-2S] cluster</name>
        <dbReference type="ChEBI" id="CHEBI:190135"/>
    </cofactor>
</comment>
<dbReference type="SUPFAM" id="SSF54292">
    <property type="entry name" value="2Fe-2S ferredoxin-like"/>
    <property type="match status" value="1"/>
</dbReference>
<dbReference type="PANTHER" id="PTHR23426:SF76">
    <property type="entry name" value="ADRENODOXIN-LIKE PROTEIN 2, MITOCHONDRIAL"/>
    <property type="match status" value="1"/>
</dbReference>
<dbReference type="PROSITE" id="PS00814">
    <property type="entry name" value="ADX"/>
    <property type="match status" value="1"/>
</dbReference>
<dbReference type="InterPro" id="IPR001055">
    <property type="entry name" value="Adrenodoxin-like"/>
</dbReference>
<reference evidence="7 8" key="1">
    <citation type="journal article" date="2023" name="BMC Biol.">
        <title>The compact genome of the sponge Oopsacas minuta (Hexactinellida) is lacking key metazoan core genes.</title>
        <authorList>
            <person name="Santini S."/>
            <person name="Schenkelaars Q."/>
            <person name="Jourda C."/>
            <person name="Duchesne M."/>
            <person name="Belahbib H."/>
            <person name="Rocher C."/>
            <person name="Selva M."/>
            <person name="Riesgo A."/>
            <person name="Vervoort M."/>
            <person name="Leys S.P."/>
            <person name="Kodjabachian L."/>
            <person name="Le Bivic A."/>
            <person name="Borchiellini C."/>
            <person name="Claverie J.M."/>
            <person name="Renard E."/>
        </authorList>
    </citation>
    <scope>NUCLEOTIDE SEQUENCE [LARGE SCALE GENOMIC DNA]</scope>
    <source>
        <strain evidence="7">SPO-2</strain>
    </source>
</reference>
<keyword evidence="4" id="KW-0411">Iron-sulfur</keyword>
<keyword evidence="1" id="KW-0001">2Fe-2S</keyword>
<dbReference type="EMBL" id="JAKMXF010000001">
    <property type="protein sequence ID" value="KAI6662016.1"/>
    <property type="molecule type" value="Genomic_DNA"/>
</dbReference>
<evidence type="ECO:0000256" key="2">
    <source>
        <dbReference type="ARBA" id="ARBA00022723"/>
    </source>
</evidence>
<comment type="caution">
    <text evidence="7">The sequence shown here is derived from an EMBL/GenBank/DDBJ whole genome shotgun (WGS) entry which is preliminary data.</text>
</comment>
<feature type="domain" description="2Fe-2S ferredoxin-type" evidence="6">
    <location>
        <begin position="18"/>
        <end position="121"/>
    </location>
</feature>
<dbReference type="Pfam" id="PF00111">
    <property type="entry name" value="Fer2"/>
    <property type="match status" value="1"/>
</dbReference>
<keyword evidence="8" id="KW-1185">Reference proteome</keyword>
<dbReference type="InterPro" id="IPR018298">
    <property type="entry name" value="Adrenodoxin_Fe-S_BS"/>
</dbReference>
<evidence type="ECO:0000256" key="4">
    <source>
        <dbReference type="ARBA" id="ARBA00023014"/>
    </source>
</evidence>
<dbReference type="InterPro" id="IPR036010">
    <property type="entry name" value="2Fe-2S_ferredoxin-like_sf"/>
</dbReference>
<dbReference type="GO" id="GO:0046872">
    <property type="term" value="F:metal ion binding"/>
    <property type="evidence" value="ECO:0007669"/>
    <property type="project" value="UniProtKB-KW"/>
</dbReference>
<evidence type="ECO:0000313" key="7">
    <source>
        <dbReference type="EMBL" id="KAI6662016.1"/>
    </source>
</evidence>
<dbReference type="GO" id="GO:0051537">
    <property type="term" value="F:2 iron, 2 sulfur cluster binding"/>
    <property type="evidence" value="ECO:0007669"/>
    <property type="project" value="UniProtKB-KW"/>
</dbReference>
<dbReference type="PRINTS" id="PR00355">
    <property type="entry name" value="ADRENODOXIN"/>
</dbReference>
<evidence type="ECO:0000256" key="3">
    <source>
        <dbReference type="ARBA" id="ARBA00023004"/>
    </source>
</evidence>
<dbReference type="Proteomes" id="UP001165289">
    <property type="component" value="Unassembled WGS sequence"/>
</dbReference>
<evidence type="ECO:0000313" key="8">
    <source>
        <dbReference type="Proteomes" id="UP001165289"/>
    </source>
</evidence>
<evidence type="ECO:0000259" key="6">
    <source>
        <dbReference type="PROSITE" id="PS51085"/>
    </source>
</evidence>
<accession>A0AAV7KLC0</accession>
<dbReference type="PROSITE" id="PS51085">
    <property type="entry name" value="2FE2S_FER_2"/>
    <property type="match status" value="1"/>
</dbReference>
<evidence type="ECO:0000256" key="1">
    <source>
        <dbReference type="ARBA" id="ARBA00022714"/>
    </source>
</evidence>